<comment type="similarity">
    <text evidence="3">Belongs to the TPX2 family.</text>
</comment>
<evidence type="ECO:0000313" key="11">
    <source>
        <dbReference type="EMBL" id="RIA90735.1"/>
    </source>
</evidence>
<feature type="coiled-coil region" evidence="7">
    <location>
        <begin position="432"/>
        <end position="461"/>
    </location>
</feature>
<dbReference type="PANTHER" id="PTHR14326">
    <property type="entry name" value="TARGETING PROTEIN FOR XKLP2"/>
    <property type="match status" value="1"/>
</dbReference>
<comment type="subcellular location">
    <subcellularLocation>
        <location evidence="2">Cytoplasm</location>
        <location evidence="2">Cytoskeleton</location>
        <location evidence="2">Spindle</location>
    </subcellularLocation>
    <subcellularLocation>
        <location evidence="1">Nucleus</location>
    </subcellularLocation>
</comment>
<feature type="domain" description="TPX2 C-terminal" evidence="9">
    <location>
        <begin position="363"/>
        <end position="406"/>
    </location>
</feature>
<evidence type="ECO:0000256" key="2">
    <source>
        <dbReference type="ARBA" id="ARBA00004186"/>
    </source>
</evidence>
<feature type="region of interest" description="Disordered" evidence="8">
    <location>
        <begin position="231"/>
        <end position="260"/>
    </location>
</feature>
<evidence type="ECO:0000256" key="8">
    <source>
        <dbReference type="SAM" id="MobiDB-lite"/>
    </source>
</evidence>
<keyword evidence="12" id="KW-1185">Reference proteome</keyword>
<dbReference type="Pfam" id="PF06886">
    <property type="entry name" value="TPX2"/>
    <property type="match status" value="2"/>
</dbReference>
<feature type="domain" description="TPX2 C-terminal" evidence="9">
    <location>
        <begin position="411"/>
        <end position="485"/>
    </location>
</feature>
<evidence type="ECO:0000259" key="10">
    <source>
        <dbReference type="Pfam" id="PF12214"/>
    </source>
</evidence>
<dbReference type="Pfam" id="PF12214">
    <property type="entry name" value="TPX2_importin"/>
    <property type="match status" value="1"/>
</dbReference>
<reference evidence="11 12" key="1">
    <citation type="submission" date="2018-06" db="EMBL/GenBank/DDBJ databases">
        <title>Comparative genomics reveals the genomic features of Rhizophagus irregularis, R. cerebriforme, R. diaphanum and Gigaspora rosea, and their symbiotic lifestyle signature.</title>
        <authorList>
            <person name="Morin E."/>
            <person name="San Clemente H."/>
            <person name="Chen E.C.H."/>
            <person name="De La Providencia I."/>
            <person name="Hainaut M."/>
            <person name="Kuo A."/>
            <person name="Kohler A."/>
            <person name="Murat C."/>
            <person name="Tang N."/>
            <person name="Roy S."/>
            <person name="Loubradou J."/>
            <person name="Henrissat B."/>
            <person name="Grigoriev I.V."/>
            <person name="Corradi N."/>
            <person name="Roux C."/>
            <person name="Martin F.M."/>
        </authorList>
    </citation>
    <scope>NUCLEOTIDE SEQUENCE [LARGE SCALE GENOMIC DNA]</scope>
    <source>
        <strain evidence="11 12">DAOM 227022</strain>
    </source>
</reference>
<dbReference type="STRING" id="658196.A0A397T394"/>
<evidence type="ECO:0008006" key="13">
    <source>
        <dbReference type="Google" id="ProtNLM"/>
    </source>
</evidence>
<organism evidence="11 12">
    <name type="scientific">Glomus cerebriforme</name>
    <dbReference type="NCBI Taxonomy" id="658196"/>
    <lineage>
        <taxon>Eukaryota</taxon>
        <taxon>Fungi</taxon>
        <taxon>Fungi incertae sedis</taxon>
        <taxon>Mucoromycota</taxon>
        <taxon>Glomeromycotina</taxon>
        <taxon>Glomeromycetes</taxon>
        <taxon>Glomerales</taxon>
        <taxon>Glomeraceae</taxon>
        <taxon>Glomus</taxon>
    </lineage>
</organism>
<name>A0A397T394_9GLOM</name>
<feature type="domain" description="TPX2 central" evidence="10">
    <location>
        <begin position="181"/>
        <end position="247"/>
    </location>
</feature>
<gene>
    <name evidence="11" type="ORF">C1645_805567</name>
</gene>
<evidence type="ECO:0000256" key="5">
    <source>
        <dbReference type="ARBA" id="ARBA00023212"/>
    </source>
</evidence>
<evidence type="ECO:0000256" key="4">
    <source>
        <dbReference type="ARBA" id="ARBA00022490"/>
    </source>
</evidence>
<feature type="coiled-coil region" evidence="7">
    <location>
        <begin position="299"/>
        <end position="326"/>
    </location>
</feature>
<dbReference type="GO" id="GO:0005634">
    <property type="term" value="C:nucleus"/>
    <property type="evidence" value="ECO:0007669"/>
    <property type="project" value="UniProtKB-SubCell"/>
</dbReference>
<comment type="caution">
    <text evidence="11">The sequence shown here is derived from an EMBL/GenBank/DDBJ whole genome shotgun (WGS) entry which is preliminary data.</text>
</comment>
<dbReference type="AlphaFoldDB" id="A0A397T394"/>
<sequence length="599" mass="69959">MLHPARIKSLTSYACDLQNFVLLLNKTLNIDSLLLTLIFFYYHLLIAKLAKFLILEKTMDKTNFNNDKLEMSEKFKDINYMKDINQGVYDENDSSLLIESSTHSPKTKDYLVRKTGGVQKRAFVPTVPKPFKFHTASRVNISRNEDNPPRSPFIPLAVKVQQFLEKPSNFDAKAALKTNKLRLTVPRSPYLRTKYRSKPVTVLPTEEREVKEIQNYRFKANPVDRKIFENGNIGIPNVQKPKPTEPQSPVITKPKLPRPKTPVQSYVIKANPVPDYKEPYRPVIEHRLIDLPDFNLPGEEISKRKSQEIEERIRREREELEKKRKFRAQPLPTGTPDSLPTRHYYSPTHPEPFTLLTDDRGEKYQREFHEKLRKEQEREKEIQFHAQPLPSFEPEIPKKPECPPPTEPIGFSFLTDIRMEERHIYDEQRRLRDKETEEKREQNLREEEARKAEEIRRLRADLVHHAQPIRHYSPLVIQPSNKKPTRPVSPMIGEKRRKYMQMLNNCDYSFGDSIFDGGNMDNGGNMSNSESLDQILYSSFEAANTNAFSLTPIAESETEFQDIIMTDNANSEQVQGEDLIMNEVTYMTDEIDLDKMQNR</sequence>
<dbReference type="EMBL" id="QKYT01000172">
    <property type="protein sequence ID" value="RIA90735.1"/>
    <property type="molecule type" value="Genomic_DNA"/>
</dbReference>
<evidence type="ECO:0000256" key="6">
    <source>
        <dbReference type="ARBA" id="ARBA00023242"/>
    </source>
</evidence>
<dbReference type="OrthoDB" id="1684416at2759"/>
<dbReference type="Proteomes" id="UP000265703">
    <property type="component" value="Unassembled WGS sequence"/>
</dbReference>
<protein>
    <recommendedName>
        <fullName evidence="13">TPX2 C-terminal domain-containing protein</fullName>
    </recommendedName>
</protein>
<dbReference type="InterPro" id="IPR027329">
    <property type="entry name" value="TPX2_C"/>
</dbReference>
<dbReference type="GO" id="GO:0060236">
    <property type="term" value="P:regulation of mitotic spindle organization"/>
    <property type="evidence" value="ECO:0007669"/>
    <property type="project" value="InterPro"/>
</dbReference>
<proteinExistence type="inferred from homology"/>
<dbReference type="GO" id="GO:0005819">
    <property type="term" value="C:spindle"/>
    <property type="evidence" value="ECO:0007669"/>
    <property type="project" value="UniProtKB-SubCell"/>
</dbReference>
<dbReference type="InterPro" id="IPR027330">
    <property type="entry name" value="TPX2_central_dom"/>
</dbReference>
<evidence type="ECO:0000313" key="12">
    <source>
        <dbReference type="Proteomes" id="UP000265703"/>
    </source>
</evidence>
<keyword evidence="7" id="KW-0175">Coiled coil</keyword>
<accession>A0A397T394</accession>
<keyword evidence="4" id="KW-0963">Cytoplasm</keyword>
<evidence type="ECO:0000256" key="3">
    <source>
        <dbReference type="ARBA" id="ARBA00005885"/>
    </source>
</evidence>
<keyword evidence="6" id="KW-0539">Nucleus</keyword>
<dbReference type="PANTHER" id="PTHR14326:SF44">
    <property type="entry name" value="TARGETING PROTEIN FOR XKLP2"/>
    <property type="match status" value="1"/>
</dbReference>
<evidence type="ECO:0000256" key="7">
    <source>
        <dbReference type="SAM" id="Coils"/>
    </source>
</evidence>
<dbReference type="GO" id="GO:0005874">
    <property type="term" value="C:microtubule"/>
    <property type="evidence" value="ECO:0007669"/>
    <property type="project" value="InterPro"/>
</dbReference>
<feature type="region of interest" description="Disordered" evidence="8">
    <location>
        <begin position="327"/>
        <end position="356"/>
    </location>
</feature>
<keyword evidence="5" id="KW-0206">Cytoskeleton</keyword>
<dbReference type="InterPro" id="IPR009675">
    <property type="entry name" value="TPX2_fam"/>
</dbReference>
<evidence type="ECO:0000256" key="1">
    <source>
        <dbReference type="ARBA" id="ARBA00004123"/>
    </source>
</evidence>
<evidence type="ECO:0000259" key="9">
    <source>
        <dbReference type="Pfam" id="PF06886"/>
    </source>
</evidence>